<sequence length="60" mass="7143">MITVQYDIFNYISRVDLTFARRAQLFVPNSRRRRIPFSLPPSLSRVLTSFSNNQETPRRI</sequence>
<gene>
    <name evidence="1" type="ORF">TPSB3V08_LOCUS4614</name>
</gene>
<dbReference type="EMBL" id="OD002254">
    <property type="protein sequence ID" value="CAD7404688.1"/>
    <property type="molecule type" value="Genomic_DNA"/>
</dbReference>
<name>A0A7R9CYH8_TIMPO</name>
<proteinExistence type="predicted"/>
<accession>A0A7R9CYH8</accession>
<reference evidence="1" key="1">
    <citation type="submission" date="2020-11" db="EMBL/GenBank/DDBJ databases">
        <authorList>
            <person name="Tran Van P."/>
        </authorList>
    </citation>
    <scope>NUCLEOTIDE SEQUENCE</scope>
</reference>
<organism evidence="1">
    <name type="scientific">Timema poppense</name>
    <name type="common">Walking stick</name>
    <dbReference type="NCBI Taxonomy" id="170557"/>
    <lineage>
        <taxon>Eukaryota</taxon>
        <taxon>Metazoa</taxon>
        <taxon>Ecdysozoa</taxon>
        <taxon>Arthropoda</taxon>
        <taxon>Hexapoda</taxon>
        <taxon>Insecta</taxon>
        <taxon>Pterygota</taxon>
        <taxon>Neoptera</taxon>
        <taxon>Polyneoptera</taxon>
        <taxon>Phasmatodea</taxon>
        <taxon>Timematodea</taxon>
        <taxon>Timematoidea</taxon>
        <taxon>Timematidae</taxon>
        <taxon>Timema</taxon>
    </lineage>
</organism>
<dbReference type="AlphaFoldDB" id="A0A7R9CYH8"/>
<protein>
    <submittedName>
        <fullName evidence="1">Uncharacterized protein</fullName>
    </submittedName>
</protein>
<evidence type="ECO:0000313" key="1">
    <source>
        <dbReference type="EMBL" id="CAD7404688.1"/>
    </source>
</evidence>